<accession>A0ABN7SWF4</accession>
<name>A0ABN7SWF4_OIKDI</name>
<evidence type="ECO:0000313" key="2">
    <source>
        <dbReference type="EMBL" id="CAG5105447.1"/>
    </source>
</evidence>
<organism evidence="2 3">
    <name type="scientific">Oikopleura dioica</name>
    <name type="common">Tunicate</name>
    <dbReference type="NCBI Taxonomy" id="34765"/>
    <lineage>
        <taxon>Eukaryota</taxon>
        <taxon>Metazoa</taxon>
        <taxon>Chordata</taxon>
        <taxon>Tunicata</taxon>
        <taxon>Appendicularia</taxon>
        <taxon>Copelata</taxon>
        <taxon>Oikopleuridae</taxon>
        <taxon>Oikopleura</taxon>
    </lineage>
</organism>
<proteinExistence type="predicted"/>
<evidence type="ECO:0000256" key="1">
    <source>
        <dbReference type="SAM" id="SignalP"/>
    </source>
</evidence>
<dbReference type="InterPro" id="IPR012674">
    <property type="entry name" value="Calycin"/>
</dbReference>
<dbReference type="CDD" id="cd00742">
    <property type="entry name" value="FABP"/>
    <property type="match status" value="1"/>
</dbReference>
<feature type="chain" id="PRO_5047317291" evidence="1">
    <location>
        <begin position="17"/>
        <end position="183"/>
    </location>
</feature>
<dbReference type="EMBL" id="OU015566">
    <property type="protein sequence ID" value="CAG5105447.1"/>
    <property type="molecule type" value="Genomic_DNA"/>
</dbReference>
<reference evidence="2 3" key="1">
    <citation type="submission" date="2021-04" db="EMBL/GenBank/DDBJ databases">
        <authorList>
            <person name="Bliznina A."/>
        </authorList>
    </citation>
    <scope>NUCLEOTIDE SEQUENCE [LARGE SCALE GENOMIC DNA]</scope>
</reference>
<feature type="signal peptide" evidence="1">
    <location>
        <begin position="1"/>
        <end position="16"/>
    </location>
</feature>
<dbReference type="Proteomes" id="UP001158576">
    <property type="component" value="Chromosome 1"/>
</dbReference>
<sequence>MLALAILLQIFPNVLSCGKLRRRIQERRLLEDDAQEKISTTMPVAKEIQNLAATWKQSGQENIDKQLEAAGLGWAKRKIAVNLSTTVTFSFPDDDTFHVDFTTKVMSKKEKFSISKVTKHKNFLDEDVESELFIEDGHLVMVTRGGSPGEIRTVRIVEGDKLTIKTTVVKKNVTGIRYFERQK</sequence>
<gene>
    <name evidence="2" type="ORF">OKIOD_LOCUS10900</name>
</gene>
<keyword evidence="3" id="KW-1185">Reference proteome</keyword>
<protein>
    <submittedName>
        <fullName evidence="2">Oidioi.mRNA.OKI2018_I69.chr1.g2135.t3.cds</fullName>
    </submittedName>
</protein>
<dbReference type="Gene3D" id="2.40.128.20">
    <property type="match status" value="1"/>
</dbReference>
<evidence type="ECO:0000313" key="3">
    <source>
        <dbReference type="Proteomes" id="UP001158576"/>
    </source>
</evidence>
<dbReference type="SUPFAM" id="SSF50814">
    <property type="entry name" value="Lipocalins"/>
    <property type="match status" value="1"/>
</dbReference>
<keyword evidence="1" id="KW-0732">Signal</keyword>